<dbReference type="SUPFAM" id="SSF57756">
    <property type="entry name" value="Retrovirus zinc finger-like domains"/>
    <property type="match status" value="1"/>
</dbReference>
<dbReference type="CDD" id="cd16535">
    <property type="entry name" value="RING-HC_RNF8"/>
    <property type="match status" value="1"/>
</dbReference>
<dbReference type="GO" id="GO:0000151">
    <property type="term" value="C:ubiquitin ligase complex"/>
    <property type="evidence" value="ECO:0007669"/>
    <property type="project" value="TreeGrafter"/>
</dbReference>
<reference evidence="14" key="1">
    <citation type="submission" date="2014-12" db="EMBL/GenBank/DDBJ databases">
        <title>Insight into the proteome of Arion vulgaris.</title>
        <authorList>
            <person name="Aradska J."/>
            <person name="Bulat T."/>
            <person name="Smidak R."/>
            <person name="Sarate P."/>
            <person name="Gangsoo J."/>
            <person name="Sialana F."/>
            <person name="Bilban M."/>
            <person name="Lubec G."/>
        </authorList>
    </citation>
    <scope>NUCLEOTIDE SEQUENCE</scope>
    <source>
        <tissue evidence="14">Skin</tissue>
    </source>
</reference>
<dbReference type="GO" id="GO:0061630">
    <property type="term" value="F:ubiquitin protein ligase activity"/>
    <property type="evidence" value="ECO:0007669"/>
    <property type="project" value="TreeGrafter"/>
</dbReference>
<dbReference type="CDD" id="cd22663">
    <property type="entry name" value="FHA_RNF8"/>
    <property type="match status" value="1"/>
</dbReference>
<keyword evidence="9" id="KW-0175">Coiled coil</keyword>
<dbReference type="PANTHER" id="PTHR15067">
    <property type="entry name" value="E3 UBIQUITIN-PROTEIN LIGASE RNF8"/>
    <property type="match status" value="1"/>
</dbReference>
<keyword evidence="5 8" id="KW-0863">Zinc-finger</keyword>
<sequence>MTEVVPCLLRVSDNAKKYRIIKLEKDQVTIGRSDVTFAILSSMISRCHAIIRRQEDNSWTIADNKSLNGTHVNGQQLVPFIPSTLQDGDMVQFGIPTKSNLPAEFVFKFYSSLRVRIVKAEAKRLKLDSTVSEDKDTLSASELNEVEDDSKRKRKIACDRFKVHAKTNESPSKSIRHLMEKSQKEHMTKEAEYLSRLAEMERLLKEKEDYQRQVQKELERERKENENQAKEVEELRLKEQAILQEMQEKQKHLEREREDLKKTMQAELEAHVKEREKALLFQLATQRDILLTEKKQIEESIQKEMEKALEEKNKELEQQLFNQKQKLEKVLEKKDMEQKLLESQLSETKKESATAKLQALKAREDVLSNFVQLMEVELQCAICNELFVKATSLNCAHVFCKLCINQWMKVKKECPNCRAPITSQMQALALDSYIDKMVEQLNDEMKQRRAELVEQRKIEQDKFDGVVAGPSSAPRAVTARITRNRRPNITSGAIPIPQSASTTTAVPQSTSRTSSRVTATTTPSGVTSDTTVIELLDDSNTSNNTEDIDDDDDDEEVEEDTWLSDSSDSELVSEHPGVYYGGYGRCYNCGLGGHWANGCPDL</sequence>
<feature type="compositionally biased region" description="Acidic residues" evidence="10">
    <location>
        <begin position="546"/>
        <end position="562"/>
    </location>
</feature>
<dbReference type="GO" id="GO:0005634">
    <property type="term" value="C:nucleus"/>
    <property type="evidence" value="ECO:0007669"/>
    <property type="project" value="TreeGrafter"/>
</dbReference>
<evidence type="ECO:0000256" key="6">
    <source>
        <dbReference type="ARBA" id="ARBA00022786"/>
    </source>
</evidence>
<dbReference type="PROSITE" id="PS50089">
    <property type="entry name" value="ZF_RING_2"/>
    <property type="match status" value="1"/>
</dbReference>
<accession>A0A0B7ADB2</accession>
<dbReference type="InterPro" id="IPR008984">
    <property type="entry name" value="SMAD_FHA_dom_sf"/>
</dbReference>
<name>A0A0B7ADB2_9EUPU</name>
<dbReference type="GO" id="GO:0035861">
    <property type="term" value="C:site of double-strand break"/>
    <property type="evidence" value="ECO:0007669"/>
    <property type="project" value="TreeGrafter"/>
</dbReference>
<dbReference type="InterPro" id="IPR001841">
    <property type="entry name" value="Znf_RING"/>
</dbReference>
<evidence type="ECO:0000259" key="12">
    <source>
        <dbReference type="PROSITE" id="PS50089"/>
    </source>
</evidence>
<dbReference type="SUPFAM" id="SSF57850">
    <property type="entry name" value="RING/U-box"/>
    <property type="match status" value="1"/>
</dbReference>
<evidence type="ECO:0000256" key="1">
    <source>
        <dbReference type="ARBA" id="ARBA00005797"/>
    </source>
</evidence>
<dbReference type="Gene3D" id="3.30.40.10">
    <property type="entry name" value="Zinc/RING finger domain, C3HC4 (zinc finger)"/>
    <property type="match status" value="1"/>
</dbReference>
<dbReference type="SMART" id="SM00240">
    <property type="entry name" value="FHA"/>
    <property type="match status" value="1"/>
</dbReference>
<dbReference type="GO" id="GO:0006302">
    <property type="term" value="P:double-strand break repair"/>
    <property type="evidence" value="ECO:0007669"/>
    <property type="project" value="TreeGrafter"/>
</dbReference>
<feature type="domain" description="FHA" evidence="11">
    <location>
        <begin position="28"/>
        <end position="77"/>
    </location>
</feature>
<evidence type="ECO:0000256" key="10">
    <source>
        <dbReference type="SAM" id="MobiDB-lite"/>
    </source>
</evidence>
<feature type="compositionally biased region" description="Low complexity" evidence="10">
    <location>
        <begin position="509"/>
        <end position="545"/>
    </location>
</feature>
<keyword evidence="7" id="KW-0862">Zinc</keyword>
<dbReference type="Gene3D" id="2.60.200.20">
    <property type="match status" value="1"/>
</dbReference>
<dbReference type="InterPro" id="IPR000253">
    <property type="entry name" value="FHA_dom"/>
</dbReference>
<dbReference type="PANTHER" id="PTHR15067:SF4">
    <property type="entry name" value="E3 UBIQUITIN-PROTEIN LIGASE RNF8"/>
    <property type="match status" value="1"/>
</dbReference>
<dbReference type="GO" id="GO:0008270">
    <property type="term" value="F:zinc ion binding"/>
    <property type="evidence" value="ECO:0007669"/>
    <property type="project" value="UniProtKB-KW"/>
</dbReference>
<dbReference type="SMART" id="SM00343">
    <property type="entry name" value="ZnF_C2HC"/>
    <property type="match status" value="1"/>
</dbReference>
<dbReference type="SMART" id="SM00184">
    <property type="entry name" value="RING"/>
    <property type="match status" value="1"/>
</dbReference>
<evidence type="ECO:0000313" key="14">
    <source>
        <dbReference type="EMBL" id="CEK78768.1"/>
    </source>
</evidence>
<dbReference type="PROSITE" id="PS50006">
    <property type="entry name" value="FHA_DOMAIN"/>
    <property type="match status" value="1"/>
</dbReference>
<dbReference type="EMBL" id="HACG01031903">
    <property type="protein sequence ID" value="CEK78768.1"/>
    <property type="molecule type" value="Transcribed_RNA"/>
</dbReference>
<dbReference type="PROSITE" id="PS00518">
    <property type="entry name" value="ZF_RING_1"/>
    <property type="match status" value="1"/>
</dbReference>
<evidence type="ECO:0000256" key="7">
    <source>
        <dbReference type="ARBA" id="ARBA00022833"/>
    </source>
</evidence>
<dbReference type="GO" id="GO:0003676">
    <property type="term" value="F:nucleic acid binding"/>
    <property type="evidence" value="ECO:0007669"/>
    <property type="project" value="InterPro"/>
</dbReference>
<dbReference type="InterPro" id="IPR001878">
    <property type="entry name" value="Znf_CCHC"/>
</dbReference>
<keyword evidence="4" id="KW-0479">Metal-binding</keyword>
<evidence type="ECO:0000256" key="8">
    <source>
        <dbReference type="PROSITE-ProRule" id="PRU00047"/>
    </source>
</evidence>
<feature type="domain" description="RING-type" evidence="12">
    <location>
        <begin position="380"/>
        <end position="418"/>
    </location>
</feature>
<feature type="coiled-coil region" evidence="9">
    <location>
        <begin position="197"/>
        <end position="351"/>
    </location>
</feature>
<organism evidence="14">
    <name type="scientific">Arion vulgaris</name>
    <dbReference type="NCBI Taxonomy" id="1028688"/>
    <lineage>
        <taxon>Eukaryota</taxon>
        <taxon>Metazoa</taxon>
        <taxon>Spiralia</taxon>
        <taxon>Lophotrochozoa</taxon>
        <taxon>Mollusca</taxon>
        <taxon>Gastropoda</taxon>
        <taxon>Heterobranchia</taxon>
        <taxon>Euthyneura</taxon>
        <taxon>Panpulmonata</taxon>
        <taxon>Eupulmonata</taxon>
        <taxon>Stylommatophora</taxon>
        <taxon>Helicina</taxon>
        <taxon>Arionoidea</taxon>
        <taxon>Arionidae</taxon>
        <taxon>Arion</taxon>
    </lineage>
</organism>
<dbReference type="AlphaFoldDB" id="A0A0B7ADB2"/>
<gene>
    <name evidence="14" type="primary">ORF111817</name>
</gene>
<dbReference type="Pfam" id="PF13923">
    <property type="entry name" value="zf-C3HC4_2"/>
    <property type="match status" value="1"/>
</dbReference>
<dbReference type="GO" id="GO:0005829">
    <property type="term" value="C:cytosol"/>
    <property type="evidence" value="ECO:0007669"/>
    <property type="project" value="TreeGrafter"/>
</dbReference>
<proteinExistence type="inferred from homology"/>
<dbReference type="InterPro" id="IPR036875">
    <property type="entry name" value="Znf_CCHC_sf"/>
</dbReference>
<feature type="region of interest" description="Disordered" evidence="10">
    <location>
        <begin position="484"/>
        <end position="570"/>
    </location>
</feature>
<keyword evidence="3" id="KW-0808">Transferase</keyword>
<evidence type="ECO:0000259" key="13">
    <source>
        <dbReference type="PROSITE" id="PS50158"/>
    </source>
</evidence>
<dbReference type="InterPro" id="IPR017907">
    <property type="entry name" value="Znf_RING_CS"/>
</dbReference>
<evidence type="ECO:0000256" key="2">
    <source>
        <dbReference type="ARBA" id="ARBA00017908"/>
    </source>
</evidence>
<dbReference type="PROSITE" id="PS50158">
    <property type="entry name" value="ZF_CCHC"/>
    <property type="match status" value="1"/>
</dbReference>
<evidence type="ECO:0000256" key="4">
    <source>
        <dbReference type="ARBA" id="ARBA00022723"/>
    </source>
</evidence>
<dbReference type="SUPFAM" id="SSF49879">
    <property type="entry name" value="SMAD/FHA domain"/>
    <property type="match status" value="1"/>
</dbReference>
<feature type="domain" description="CCHC-type" evidence="13">
    <location>
        <begin position="585"/>
        <end position="601"/>
    </location>
</feature>
<dbReference type="GO" id="GO:0042393">
    <property type="term" value="F:histone binding"/>
    <property type="evidence" value="ECO:0007669"/>
    <property type="project" value="TreeGrafter"/>
</dbReference>
<keyword evidence="6" id="KW-0833">Ubl conjugation pathway</keyword>
<evidence type="ECO:0000256" key="9">
    <source>
        <dbReference type="SAM" id="Coils"/>
    </source>
</evidence>
<feature type="compositionally biased region" description="Polar residues" evidence="10">
    <location>
        <begin position="498"/>
        <end position="508"/>
    </location>
</feature>
<dbReference type="GO" id="GO:0006511">
    <property type="term" value="P:ubiquitin-dependent protein catabolic process"/>
    <property type="evidence" value="ECO:0007669"/>
    <property type="project" value="TreeGrafter"/>
</dbReference>
<dbReference type="InterPro" id="IPR013083">
    <property type="entry name" value="Znf_RING/FYVE/PHD"/>
</dbReference>
<comment type="similarity">
    <text evidence="1">Belongs to the CHFR family.</text>
</comment>
<dbReference type="Pfam" id="PF00498">
    <property type="entry name" value="FHA"/>
    <property type="match status" value="1"/>
</dbReference>
<evidence type="ECO:0000256" key="5">
    <source>
        <dbReference type="ARBA" id="ARBA00022771"/>
    </source>
</evidence>
<protein>
    <recommendedName>
        <fullName evidence="2">E3 ubiquitin-protein ligase CHFR</fullName>
    </recommendedName>
</protein>
<evidence type="ECO:0000256" key="3">
    <source>
        <dbReference type="ARBA" id="ARBA00022679"/>
    </source>
</evidence>
<evidence type="ECO:0000259" key="11">
    <source>
        <dbReference type="PROSITE" id="PS50006"/>
    </source>
</evidence>
<dbReference type="GO" id="GO:0070936">
    <property type="term" value="P:protein K48-linked ubiquitination"/>
    <property type="evidence" value="ECO:0007669"/>
    <property type="project" value="TreeGrafter"/>
</dbReference>